<evidence type="ECO:0000256" key="1">
    <source>
        <dbReference type="ARBA" id="ARBA00022722"/>
    </source>
</evidence>
<reference evidence="5 6" key="1">
    <citation type="journal article" date="2018" name="Front. Microbiol.">
        <title>Prospects for Fungal Bioremediation of Acidic Radioactive Waste Sites: Characterization and Genome Sequence of Rhodotorula taiwanensis MD1149.</title>
        <authorList>
            <person name="Tkavc R."/>
            <person name="Matrosova V.Y."/>
            <person name="Grichenko O.E."/>
            <person name="Gostincar C."/>
            <person name="Volpe R.P."/>
            <person name="Klimenkova P."/>
            <person name="Gaidamakova E.K."/>
            <person name="Zhou C.E."/>
            <person name="Stewart B.J."/>
            <person name="Lyman M.G."/>
            <person name="Malfatti S.A."/>
            <person name="Rubinfeld B."/>
            <person name="Courtot M."/>
            <person name="Singh J."/>
            <person name="Dalgard C.L."/>
            <person name="Hamilton T."/>
            <person name="Frey K.G."/>
            <person name="Gunde-Cimerman N."/>
            <person name="Dugan L."/>
            <person name="Daly M.J."/>
        </authorList>
    </citation>
    <scope>NUCLEOTIDE SEQUENCE [LARGE SCALE GENOMIC DNA]</scope>
    <source>
        <strain evidence="5 6">MD1149</strain>
    </source>
</reference>
<feature type="compositionally biased region" description="Polar residues" evidence="3">
    <location>
        <begin position="318"/>
        <end position="330"/>
    </location>
</feature>
<protein>
    <recommendedName>
        <fullName evidence="4">3'-5' exonuclease domain-containing protein</fullName>
    </recommendedName>
</protein>
<dbReference type="STRING" id="741276.A0A2S5BCQ2"/>
<evidence type="ECO:0000313" key="6">
    <source>
        <dbReference type="Proteomes" id="UP000237144"/>
    </source>
</evidence>
<dbReference type="AlphaFoldDB" id="A0A2S5BCQ2"/>
<dbReference type="GO" id="GO:0005634">
    <property type="term" value="C:nucleus"/>
    <property type="evidence" value="ECO:0007669"/>
    <property type="project" value="TreeGrafter"/>
</dbReference>
<dbReference type="PANTHER" id="PTHR13620:SF104">
    <property type="entry name" value="EXONUCLEASE 3'-5' DOMAIN-CONTAINING PROTEIN 2"/>
    <property type="match status" value="1"/>
</dbReference>
<name>A0A2S5BCQ2_9BASI</name>
<dbReference type="SMART" id="SM00474">
    <property type="entry name" value="35EXOc"/>
    <property type="match status" value="1"/>
</dbReference>
<feature type="compositionally biased region" description="Low complexity" evidence="3">
    <location>
        <begin position="33"/>
        <end position="45"/>
    </location>
</feature>
<feature type="region of interest" description="Disordered" evidence="3">
    <location>
        <begin position="459"/>
        <end position="479"/>
    </location>
</feature>
<feature type="compositionally biased region" description="Polar residues" evidence="3">
    <location>
        <begin position="296"/>
        <end position="307"/>
    </location>
</feature>
<gene>
    <name evidence="5" type="ORF">BMF94_2308</name>
</gene>
<organism evidence="5 6">
    <name type="scientific">Rhodotorula taiwanensis</name>
    <dbReference type="NCBI Taxonomy" id="741276"/>
    <lineage>
        <taxon>Eukaryota</taxon>
        <taxon>Fungi</taxon>
        <taxon>Dikarya</taxon>
        <taxon>Basidiomycota</taxon>
        <taxon>Pucciniomycotina</taxon>
        <taxon>Microbotryomycetes</taxon>
        <taxon>Sporidiobolales</taxon>
        <taxon>Sporidiobolaceae</taxon>
        <taxon>Rhodotorula</taxon>
    </lineage>
</organism>
<feature type="region of interest" description="Disordered" evidence="3">
    <location>
        <begin position="225"/>
        <end position="245"/>
    </location>
</feature>
<dbReference type="OrthoDB" id="1920326at2759"/>
<dbReference type="GO" id="GO:0003676">
    <property type="term" value="F:nucleic acid binding"/>
    <property type="evidence" value="ECO:0007669"/>
    <property type="project" value="InterPro"/>
</dbReference>
<feature type="compositionally biased region" description="Low complexity" evidence="3">
    <location>
        <begin position="71"/>
        <end position="82"/>
    </location>
</feature>
<accession>A0A2S5BCQ2</accession>
<keyword evidence="1" id="KW-0540">Nuclease</keyword>
<dbReference type="InterPro" id="IPR036397">
    <property type="entry name" value="RNaseH_sf"/>
</dbReference>
<feature type="domain" description="3'-5' exonuclease" evidence="4">
    <location>
        <begin position="499"/>
        <end position="679"/>
    </location>
</feature>
<dbReference type="Pfam" id="PF01612">
    <property type="entry name" value="DNA_pol_A_exo1"/>
    <property type="match status" value="1"/>
</dbReference>
<proteinExistence type="predicted"/>
<dbReference type="GO" id="GO:0005737">
    <property type="term" value="C:cytoplasm"/>
    <property type="evidence" value="ECO:0007669"/>
    <property type="project" value="TreeGrafter"/>
</dbReference>
<feature type="region of interest" description="Disordered" evidence="3">
    <location>
        <begin position="258"/>
        <end position="354"/>
    </location>
</feature>
<dbReference type="Proteomes" id="UP000237144">
    <property type="component" value="Unassembled WGS sequence"/>
</dbReference>
<feature type="compositionally biased region" description="Acidic residues" evidence="3">
    <location>
        <begin position="261"/>
        <end position="271"/>
    </location>
</feature>
<evidence type="ECO:0000256" key="2">
    <source>
        <dbReference type="ARBA" id="ARBA00022801"/>
    </source>
</evidence>
<feature type="compositionally biased region" description="Polar residues" evidence="3">
    <location>
        <begin position="188"/>
        <end position="198"/>
    </location>
</feature>
<evidence type="ECO:0000259" key="4">
    <source>
        <dbReference type="SMART" id="SM00474"/>
    </source>
</evidence>
<sequence length="832" mass="89747">MASMLRLGSRTSVTPPTSPRRCRVYGTKSLVHPTTPGLAATPAAPMNRSPSHWAPGDPIRFASDRAPSARPSVSSTSPKTTTNASGPDRAGADRGREWQPGQPIRFGSQPSKVRNAMPDREAGMSPVKKQSRLSEASVNAELGARRSPGTPASSLSWVPRTWAATKRPSSAPAPSPPPYSGSSDPSSIETIRATSSVGPSRISKAELDLLVDGIDFDDDFADFMETEVSPQPKPSAAPSTLPRRKVLTDDELEALVSGIDFSEDLETDEAPDAAAVPSPPRHCPSTALNNGAGLEKSSTAPSPSPRSETPDENDDSRTSSLLDLMNSPTAIRTGDESASLSPTPRSRSRSRSAVVEVIDLDSSYEDLDEPDQFTRSAVVATPATLDLADSSDGEVEIVSRGRRPAADPVGGKNDAPPLPSPAVPGFFARPEGLAPPGSASTSVATKIATNVKSSAVAATPREAARLKKTAKAGEDAQRQADFRRRWPRTFSYKKWHKDVRVVYTANEIVVERELRAMSGPLGFDLEWDSYSGYRTQGKTALAQVSDENTVLLVHVAKMKRFPPALQGLVEDPHRIKLGVQIAGDGNKLKRDFGFEPRGLLDLNACVHHYDPSRYHGRQRRGLIGLQEMTGIYLDHFLPKEHAVRTSRWSAVLGQEQKDYAANDVYATVQIVRQIQALADVPSERAETDLAALSRRAFSPWTGFGPSTGARPTAARSTKAAATTAAVTHDDKSTAPTSPDQILSPRRFQAFSLFHRQELSLADVTARMSETKTVKPVTVVWNLLSAFAALEEHRIDIAWDVDRLVAAMDDIGDWPERMVAEHGKLAAKLRTSS</sequence>
<dbReference type="SUPFAM" id="SSF53098">
    <property type="entry name" value="Ribonuclease H-like"/>
    <property type="match status" value="1"/>
</dbReference>
<dbReference type="InterPro" id="IPR051132">
    <property type="entry name" value="3-5_Exonuclease_domain"/>
</dbReference>
<dbReference type="InterPro" id="IPR002562">
    <property type="entry name" value="3'-5'_exonuclease_dom"/>
</dbReference>
<keyword evidence="2" id="KW-0378">Hydrolase</keyword>
<dbReference type="EMBL" id="PJQD01000023">
    <property type="protein sequence ID" value="POY74547.1"/>
    <property type="molecule type" value="Genomic_DNA"/>
</dbReference>
<evidence type="ECO:0000256" key="3">
    <source>
        <dbReference type="SAM" id="MobiDB-lite"/>
    </source>
</evidence>
<dbReference type="Gene3D" id="3.30.420.10">
    <property type="entry name" value="Ribonuclease H-like superfamily/Ribonuclease H"/>
    <property type="match status" value="1"/>
</dbReference>
<dbReference type="PANTHER" id="PTHR13620">
    <property type="entry name" value="3-5 EXONUCLEASE"/>
    <property type="match status" value="1"/>
</dbReference>
<evidence type="ECO:0000313" key="5">
    <source>
        <dbReference type="EMBL" id="POY74547.1"/>
    </source>
</evidence>
<comment type="caution">
    <text evidence="5">The sequence shown here is derived from an EMBL/GenBank/DDBJ whole genome shotgun (WGS) entry which is preliminary data.</text>
</comment>
<dbReference type="GO" id="GO:0008408">
    <property type="term" value="F:3'-5' exonuclease activity"/>
    <property type="evidence" value="ECO:0007669"/>
    <property type="project" value="InterPro"/>
</dbReference>
<keyword evidence="6" id="KW-1185">Reference proteome</keyword>
<dbReference type="CDD" id="cd06141">
    <property type="entry name" value="WRN_exo"/>
    <property type="match status" value="1"/>
</dbReference>
<dbReference type="GO" id="GO:0006139">
    <property type="term" value="P:nucleobase-containing compound metabolic process"/>
    <property type="evidence" value="ECO:0007669"/>
    <property type="project" value="InterPro"/>
</dbReference>
<feature type="region of interest" description="Disordered" evidence="3">
    <location>
        <begin position="1"/>
        <end position="202"/>
    </location>
</feature>
<dbReference type="InterPro" id="IPR012337">
    <property type="entry name" value="RNaseH-like_sf"/>
</dbReference>